<proteinExistence type="inferred from homology"/>
<dbReference type="RefSeq" id="WP_073047501.1">
    <property type="nucleotide sequence ID" value="NZ_FQZL01000006.1"/>
</dbReference>
<evidence type="ECO:0000313" key="13">
    <source>
        <dbReference type="EMBL" id="SHI68590.1"/>
    </source>
</evidence>
<keyword evidence="2 10" id="KW-0808">Transferase</keyword>
<dbReference type="EC" id="2.8.1.13" evidence="10"/>
<feature type="site" description="Interaction with tRNA" evidence="10">
    <location>
        <position position="331"/>
    </location>
</feature>
<keyword evidence="1 10" id="KW-0820">tRNA-binding</keyword>
<dbReference type="NCBIfam" id="NF001138">
    <property type="entry name" value="PRK00143.1"/>
    <property type="match status" value="1"/>
</dbReference>
<dbReference type="PANTHER" id="PTHR11933:SF5">
    <property type="entry name" value="MITOCHONDRIAL TRNA-SPECIFIC 2-THIOURIDYLASE 1"/>
    <property type="match status" value="1"/>
</dbReference>
<evidence type="ECO:0000256" key="1">
    <source>
        <dbReference type="ARBA" id="ARBA00022555"/>
    </source>
</evidence>
<evidence type="ECO:0000256" key="10">
    <source>
        <dbReference type="HAMAP-Rule" id="MF_00144"/>
    </source>
</evidence>
<feature type="binding site" evidence="10">
    <location>
        <position position="37"/>
    </location>
    <ligand>
        <name>ATP</name>
        <dbReference type="ChEBI" id="CHEBI:30616"/>
    </ligand>
</feature>
<name>A0A1M6D5U6_9FIRM</name>
<evidence type="ECO:0000256" key="9">
    <source>
        <dbReference type="ARBA" id="ARBA00056575"/>
    </source>
</evidence>
<dbReference type="InterPro" id="IPR023382">
    <property type="entry name" value="MnmA-like_central_sf"/>
</dbReference>
<dbReference type="GO" id="GO:0032259">
    <property type="term" value="P:methylation"/>
    <property type="evidence" value="ECO:0007669"/>
    <property type="project" value="UniProtKB-KW"/>
</dbReference>
<organism evidence="13 14">
    <name type="scientific">Dethiosulfatibacter aminovorans DSM 17477</name>
    <dbReference type="NCBI Taxonomy" id="1121476"/>
    <lineage>
        <taxon>Bacteria</taxon>
        <taxon>Bacillati</taxon>
        <taxon>Bacillota</taxon>
        <taxon>Tissierellia</taxon>
        <taxon>Dethiosulfatibacter</taxon>
    </lineage>
</organism>
<dbReference type="Gene3D" id="2.40.30.10">
    <property type="entry name" value="Translation factors"/>
    <property type="match status" value="1"/>
</dbReference>
<evidence type="ECO:0000259" key="11">
    <source>
        <dbReference type="Pfam" id="PF20258"/>
    </source>
</evidence>
<keyword evidence="13" id="KW-0489">Methyltransferase</keyword>
<gene>
    <name evidence="10" type="primary">mnmA</name>
    <name evidence="13" type="ORF">SAMN02745751_00792</name>
</gene>
<dbReference type="SUPFAM" id="SSF52402">
    <property type="entry name" value="Adenine nucleotide alpha hydrolases-like"/>
    <property type="match status" value="1"/>
</dbReference>
<dbReference type="InterPro" id="IPR014729">
    <property type="entry name" value="Rossmann-like_a/b/a_fold"/>
</dbReference>
<comment type="subcellular location">
    <subcellularLocation>
        <location evidence="10">Cytoplasm</location>
    </subcellularLocation>
</comment>
<dbReference type="GO" id="GO:0005524">
    <property type="term" value="F:ATP binding"/>
    <property type="evidence" value="ECO:0007669"/>
    <property type="project" value="UniProtKB-KW"/>
</dbReference>
<sequence length="351" mass="39899">MNTFNKKVLLGMSGGVDSTAAAVVLQQKGYEVIGVTFVQTSFEEMETAIGDARKAARVLGIEHYVLDLRKEFNEEIIQYFHSEYDRGRTPNPCVKCNQVVKYKKFLEEADRLGAWYISSGQYAKIVSENGRYLIKKAENKYKDQSYYLYNLKEKDLERILMPLGDIKDKEEARQIVKDIDLDFSQKKDSQEICFISDNDHVGFLEQYINPQKKLGNFVDTKGRILGKHKGIHKYTVGQRKGLGIALGSPRYVVKIDAIDNSVVLGVEKDLYAETCTLEEYNIVYDDYKIEEKPLMCKIRYSAREAEASIKRDGQRLVVNFTEPVKSLAPGQSMVFYDGDVLVGGGIINIDV</sequence>
<protein>
    <recommendedName>
        <fullName evidence="10">tRNA-specific 2-thiouridylase MnmA</fullName>
        <ecNumber evidence="10">2.8.1.13</ecNumber>
    </recommendedName>
</protein>
<keyword evidence="3 10" id="KW-0819">tRNA processing</keyword>
<dbReference type="InterPro" id="IPR046885">
    <property type="entry name" value="MnmA-like_C"/>
</dbReference>
<dbReference type="HAMAP" id="MF_00144">
    <property type="entry name" value="tRNA_thiouridyl_MnmA"/>
    <property type="match status" value="1"/>
</dbReference>
<dbReference type="AlphaFoldDB" id="A0A1M6D5U6"/>
<dbReference type="GO" id="GO:0000049">
    <property type="term" value="F:tRNA binding"/>
    <property type="evidence" value="ECO:0007669"/>
    <property type="project" value="UniProtKB-KW"/>
</dbReference>
<keyword evidence="5 10" id="KW-0067">ATP-binding</keyword>
<feature type="region of interest" description="Interaction with tRNA" evidence="10">
    <location>
        <begin position="299"/>
        <end position="300"/>
    </location>
</feature>
<evidence type="ECO:0000256" key="7">
    <source>
        <dbReference type="ARBA" id="ARBA00023157"/>
    </source>
</evidence>
<dbReference type="Gene3D" id="2.30.30.280">
    <property type="entry name" value="Adenine nucleotide alpha hydrolases-like domains"/>
    <property type="match status" value="1"/>
</dbReference>
<dbReference type="Pfam" id="PF20259">
    <property type="entry name" value="tRNA_Me_trans_M"/>
    <property type="match status" value="1"/>
</dbReference>
<evidence type="ECO:0000256" key="5">
    <source>
        <dbReference type="ARBA" id="ARBA00022840"/>
    </source>
</evidence>
<dbReference type="NCBIfam" id="TIGR00420">
    <property type="entry name" value="trmU"/>
    <property type="match status" value="1"/>
</dbReference>
<evidence type="ECO:0000313" key="14">
    <source>
        <dbReference type="Proteomes" id="UP000184052"/>
    </source>
</evidence>
<dbReference type="STRING" id="1121476.SAMN02745751_00792"/>
<dbReference type="EMBL" id="FQZL01000006">
    <property type="protein sequence ID" value="SHI68590.1"/>
    <property type="molecule type" value="Genomic_DNA"/>
</dbReference>
<feature type="active site" description="Cysteine persulfide intermediate" evidence="10">
    <location>
        <position position="193"/>
    </location>
</feature>
<comment type="similarity">
    <text evidence="10">Belongs to the MnmA/TRMU family.</text>
</comment>
<dbReference type="Gene3D" id="3.40.50.620">
    <property type="entry name" value="HUPs"/>
    <property type="match status" value="1"/>
</dbReference>
<dbReference type="Pfam" id="PF20258">
    <property type="entry name" value="tRNA_Me_trans_C"/>
    <property type="match status" value="1"/>
</dbReference>
<comment type="catalytic activity">
    <reaction evidence="8 10">
        <text>S-sulfanyl-L-cysteinyl-[protein] + uridine(34) in tRNA + AH2 + ATP = 2-thiouridine(34) in tRNA + L-cysteinyl-[protein] + A + AMP + diphosphate + H(+)</text>
        <dbReference type="Rhea" id="RHEA:47032"/>
        <dbReference type="Rhea" id="RHEA-COMP:10131"/>
        <dbReference type="Rhea" id="RHEA-COMP:11726"/>
        <dbReference type="Rhea" id="RHEA-COMP:11727"/>
        <dbReference type="Rhea" id="RHEA-COMP:11728"/>
        <dbReference type="ChEBI" id="CHEBI:13193"/>
        <dbReference type="ChEBI" id="CHEBI:15378"/>
        <dbReference type="ChEBI" id="CHEBI:17499"/>
        <dbReference type="ChEBI" id="CHEBI:29950"/>
        <dbReference type="ChEBI" id="CHEBI:30616"/>
        <dbReference type="ChEBI" id="CHEBI:33019"/>
        <dbReference type="ChEBI" id="CHEBI:61963"/>
        <dbReference type="ChEBI" id="CHEBI:65315"/>
        <dbReference type="ChEBI" id="CHEBI:87170"/>
        <dbReference type="ChEBI" id="CHEBI:456215"/>
        <dbReference type="EC" id="2.8.1.13"/>
    </reaction>
</comment>
<evidence type="ECO:0000256" key="2">
    <source>
        <dbReference type="ARBA" id="ARBA00022679"/>
    </source>
</evidence>
<keyword evidence="10" id="KW-0963">Cytoplasm</keyword>
<evidence type="ECO:0000256" key="6">
    <source>
        <dbReference type="ARBA" id="ARBA00022884"/>
    </source>
</evidence>
<accession>A0A1M6D5U6</accession>
<dbReference type="GO" id="GO:0008168">
    <property type="term" value="F:methyltransferase activity"/>
    <property type="evidence" value="ECO:0007669"/>
    <property type="project" value="UniProtKB-KW"/>
</dbReference>
<comment type="function">
    <text evidence="9 10">Catalyzes the 2-thiolation of uridine at the wobble position (U34) of tRNA, leading to the formation of s(2)U34.</text>
</comment>
<feature type="disulfide bond" description="Alternate" evidence="10">
    <location>
        <begin position="96"/>
        <end position="193"/>
    </location>
</feature>
<feature type="region of interest" description="Interaction with tRNA" evidence="10">
    <location>
        <begin position="142"/>
        <end position="144"/>
    </location>
</feature>
<reference evidence="13 14" key="1">
    <citation type="submission" date="2016-11" db="EMBL/GenBank/DDBJ databases">
        <authorList>
            <person name="Jaros S."/>
            <person name="Januszkiewicz K."/>
            <person name="Wedrychowicz H."/>
        </authorList>
    </citation>
    <scope>NUCLEOTIDE SEQUENCE [LARGE SCALE GENOMIC DNA]</scope>
    <source>
        <strain evidence="13 14">DSM 17477</strain>
    </source>
</reference>
<keyword evidence="4 10" id="KW-0547">Nucleotide-binding</keyword>
<dbReference type="GO" id="GO:0002143">
    <property type="term" value="P:tRNA wobble position uridine thiolation"/>
    <property type="evidence" value="ECO:0007669"/>
    <property type="project" value="TreeGrafter"/>
</dbReference>
<dbReference type="OrthoDB" id="9800696at2"/>
<feature type="domain" description="tRNA-specific 2-thiouridylase MnmA-like central" evidence="12">
    <location>
        <begin position="203"/>
        <end position="265"/>
    </location>
</feature>
<feature type="domain" description="tRNA-specific 2-thiouridylase MnmA-like C-terminal" evidence="11">
    <location>
        <begin position="274"/>
        <end position="347"/>
    </location>
</feature>
<dbReference type="PANTHER" id="PTHR11933">
    <property type="entry name" value="TRNA 5-METHYLAMINOMETHYL-2-THIOURIDYLATE -METHYLTRANSFERASE"/>
    <property type="match status" value="1"/>
</dbReference>
<dbReference type="InterPro" id="IPR046884">
    <property type="entry name" value="MnmA-like_central"/>
</dbReference>
<evidence type="ECO:0000256" key="4">
    <source>
        <dbReference type="ARBA" id="ARBA00022741"/>
    </source>
</evidence>
<evidence type="ECO:0000256" key="3">
    <source>
        <dbReference type="ARBA" id="ARBA00022694"/>
    </source>
</evidence>
<keyword evidence="14" id="KW-1185">Reference proteome</keyword>
<dbReference type="Pfam" id="PF03054">
    <property type="entry name" value="tRNA_Me_trans"/>
    <property type="match status" value="1"/>
</dbReference>
<evidence type="ECO:0000256" key="8">
    <source>
        <dbReference type="ARBA" id="ARBA00051542"/>
    </source>
</evidence>
<dbReference type="CDD" id="cd01998">
    <property type="entry name" value="MnmA_TRMU-like"/>
    <property type="match status" value="1"/>
</dbReference>
<dbReference type="Proteomes" id="UP000184052">
    <property type="component" value="Unassembled WGS sequence"/>
</dbReference>
<dbReference type="FunFam" id="2.30.30.280:FF:000001">
    <property type="entry name" value="tRNA-specific 2-thiouridylase MnmA"/>
    <property type="match status" value="1"/>
</dbReference>
<feature type="binding site" evidence="10">
    <location>
        <begin position="11"/>
        <end position="18"/>
    </location>
    <ligand>
        <name>ATP</name>
        <dbReference type="ChEBI" id="CHEBI:30616"/>
    </ligand>
</feature>
<evidence type="ECO:0000259" key="12">
    <source>
        <dbReference type="Pfam" id="PF20259"/>
    </source>
</evidence>
<keyword evidence="6 10" id="KW-0694">RNA-binding</keyword>
<keyword evidence="7 10" id="KW-1015">Disulfide bond</keyword>
<feature type="binding site" evidence="10">
    <location>
        <position position="120"/>
    </location>
    <ligand>
        <name>ATP</name>
        <dbReference type="ChEBI" id="CHEBI:30616"/>
    </ligand>
</feature>
<comment type="caution">
    <text evidence="10">Lacks conserved residue(s) required for the propagation of feature annotation.</text>
</comment>
<feature type="active site" description="Nucleophile" evidence="10">
    <location>
        <position position="96"/>
    </location>
</feature>
<dbReference type="GO" id="GO:0005737">
    <property type="term" value="C:cytoplasm"/>
    <property type="evidence" value="ECO:0007669"/>
    <property type="project" value="UniProtKB-SubCell"/>
</dbReference>
<dbReference type="InterPro" id="IPR004506">
    <property type="entry name" value="MnmA-like"/>
</dbReference>
<dbReference type="GO" id="GO:0103016">
    <property type="term" value="F:tRNA-uridine 2-sulfurtransferase activity"/>
    <property type="evidence" value="ECO:0007669"/>
    <property type="project" value="UniProtKB-EC"/>
</dbReference>